<dbReference type="Pfam" id="PF12697">
    <property type="entry name" value="Abhydrolase_6"/>
    <property type="match status" value="1"/>
</dbReference>
<dbReference type="Proteomes" id="UP000016933">
    <property type="component" value="Unassembled WGS sequence"/>
</dbReference>
<dbReference type="STRING" id="675120.N1PBH1"/>
<dbReference type="HOGENOM" id="CLU_046066_1_3_1"/>
<dbReference type="InterPro" id="IPR052897">
    <property type="entry name" value="Sec-Metab_Biosynth_Hydrolase"/>
</dbReference>
<feature type="domain" description="AB hydrolase-1" evidence="1">
    <location>
        <begin position="6"/>
        <end position="238"/>
    </location>
</feature>
<organism evidence="2 3">
    <name type="scientific">Dothistroma septosporum (strain NZE10 / CBS 128990)</name>
    <name type="common">Red band needle blight fungus</name>
    <name type="synonym">Mycosphaerella pini</name>
    <dbReference type="NCBI Taxonomy" id="675120"/>
    <lineage>
        <taxon>Eukaryota</taxon>
        <taxon>Fungi</taxon>
        <taxon>Dikarya</taxon>
        <taxon>Ascomycota</taxon>
        <taxon>Pezizomycotina</taxon>
        <taxon>Dothideomycetes</taxon>
        <taxon>Dothideomycetidae</taxon>
        <taxon>Mycosphaerellales</taxon>
        <taxon>Mycosphaerellaceae</taxon>
        <taxon>Dothistroma</taxon>
    </lineage>
</organism>
<evidence type="ECO:0000259" key="1">
    <source>
        <dbReference type="Pfam" id="PF12697"/>
    </source>
</evidence>
<dbReference type="EMBL" id="KB446547">
    <property type="protein sequence ID" value="EME38297.1"/>
    <property type="molecule type" value="Genomic_DNA"/>
</dbReference>
<dbReference type="eggNOG" id="ENOG502S15T">
    <property type="taxonomic scope" value="Eukaryota"/>
</dbReference>
<sequence>MSAPHFVLVHGVYHRAWHFNQLRAELEAVGSTVSDLDLPAAGDTSTIHVDNGLVADAAAILATIEEAAFKHDNIILLFHSYGGLAGSEAAAQLSSTAASKIKNIIYLAAFVNPAGTSMSSRTGGRLPPWSRPTEDGKFSYVPDSFDCFYHDVEPALAKEAHDRLVRQATSIFHTPTKYQGWELFPTTYIFCTDDRALPLRIQKGFFDKMTEEQVNGWRFETIQSSHSPYLSKPTELAKLLAQIAENALEIDSTTKL</sequence>
<proteinExistence type="predicted"/>
<evidence type="ECO:0000313" key="2">
    <source>
        <dbReference type="EMBL" id="EME38297.1"/>
    </source>
</evidence>
<dbReference type="OrthoDB" id="1263307at2759"/>
<dbReference type="AlphaFoldDB" id="N1PBH1"/>
<gene>
    <name evidence="2" type="ORF">DOTSEDRAFT_48565</name>
</gene>
<dbReference type="PANTHER" id="PTHR37017:SF11">
    <property type="entry name" value="ESTERASE_LIPASE_THIOESTERASE DOMAIN-CONTAINING PROTEIN"/>
    <property type="match status" value="1"/>
</dbReference>
<protein>
    <recommendedName>
        <fullName evidence="1">AB hydrolase-1 domain-containing protein</fullName>
    </recommendedName>
</protein>
<dbReference type="OMA" id="CKAIENR"/>
<dbReference type="Gene3D" id="3.40.50.1820">
    <property type="entry name" value="alpha/beta hydrolase"/>
    <property type="match status" value="1"/>
</dbReference>
<accession>N1PBH1</accession>
<name>N1PBH1_DOTSN</name>
<dbReference type="SUPFAM" id="SSF53474">
    <property type="entry name" value="alpha/beta-Hydrolases"/>
    <property type="match status" value="1"/>
</dbReference>
<reference evidence="3" key="1">
    <citation type="journal article" date="2012" name="PLoS Genet.">
        <title>The genomes of the fungal plant pathogens Cladosporium fulvum and Dothistroma septosporum reveal adaptation to different hosts and lifestyles but also signatures of common ancestry.</title>
        <authorList>
            <person name="de Wit P.J.G.M."/>
            <person name="van der Burgt A."/>
            <person name="Oekmen B."/>
            <person name="Stergiopoulos I."/>
            <person name="Abd-Elsalam K.A."/>
            <person name="Aerts A.L."/>
            <person name="Bahkali A.H."/>
            <person name="Beenen H.G."/>
            <person name="Chettri P."/>
            <person name="Cox M.P."/>
            <person name="Datema E."/>
            <person name="de Vries R.P."/>
            <person name="Dhillon B."/>
            <person name="Ganley A.R."/>
            <person name="Griffiths S.A."/>
            <person name="Guo Y."/>
            <person name="Hamelin R.C."/>
            <person name="Henrissat B."/>
            <person name="Kabir M.S."/>
            <person name="Jashni M.K."/>
            <person name="Kema G."/>
            <person name="Klaubauf S."/>
            <person name="Lapidus A."/>
            <person name="Levasseur A."/>
            <person name="Lindquist E."/>
            <person name="Mehrabi R."/>
            <person name="Ohm R.A."/>
            <person name="Owen T.J."/>
            <person name="Salamov A."/>
            <person name="Schwelm A."/>
            <person name="Schijlen E."/>
            <person name="Sun H."/>
            <person name="van den Burg H.A."/>
            <person name="van Ham R.C.H.J."/>
            <person name="Zhang S."/>
            <person name="Goodwin S.B."/>
            <person name="Grigoriev I.V."/>
            <person name="Collemare J."/>
            <person name="Bradshaw R.E."/>
        </authorList>
    </citation>
    <scope>NUCLEOTIDE SEQUENCE [LARGE SCALE GENOMIC DNA]</scope>
    <source>
        <strain evidence="3">NZE10 / CBS 128990</strain>
    </source>
</reference>
<evidence type="ECO:0000313" key="3">
    <source>
        <dbReference type="Proteomes" id="UP000016933"/>
    </source>
</evidence>
<dbReference type="InterPro" id="IPR000073">
    <property type="entry name" value="AB_hydrolase_1"/>
</dbReference>
<dbReference type="PANTHER" id="PTHR37017">
    <property type="entry name" value="AB HYDROLASE-1 DOMAIN-CONTAINING PROTEIN-RELATED"/>
    <property type="match status" value="1"/>
</dbReference>
<reference evidence="2 3" key="2">
    <citation type="journal article" date="2012" name="PLoS Pathog.">
        <title>Diverse lifestyles and strategies of plant pathogenesis encoded in the genomes of eighteen Dothideomycetes fungi.</title>
        <authorList>
            <person name="Ohm R.A."/>
            <person name="Feau N."/>
            <person name="Henrissat B."/>
            <person name="Schoch C.L."/>
            <person name="Horwitz B.A."/>
            <person name="Barry K.W."/>
            <person name="Condon B.J."/>
            <person name="Copeland A.C."/>
            <person name="Dhillon B."/>
            <person name="Glaser F."/>
            <person name="Hesse C.N."/>
            <person name="Kosti I."/>
            <person name="LaButti K."/>
            <person name="Lindquist E.A."/>
            <person name="Lucas S."/>
            <person name="Salamov A.A."/>
            <person name="Bradshaw R.E."/>
            <person name="Ciuffetti L."/>
            <person name="Hamelin R.C."/>
            <person name="Kema G.H.J."/>
            <person name="Lawrence C."/>
            <person name="Scott J.A."/>
            <person name="Spatafora J.W."/>
            <person name="Turgeon B.G."/>
            <person name="de Wit P.J.G.M."/>
            <person name="Zhong S."/>
            <person name="Goodwin S.B."/>
            <person name="Grigoriev I.V."/>
        </authorList>
    </citation>
    <scope>NUCLEOTIDE SEQUENCE [LARGE SCALE GENOMIC DNA]</scope>
    <source>
        <strain evidence="3">NZE10 / CBS 128990</strain>
    </source>
</reference>
<keyword evidence="3" id="KW-1185">Reference proteome</keyword>
<dbReference type="InterPro" id="IPR029058">
    <property type="entry name" value="AB_hydrolase_fold"/>
</dbReference>